<feature type="compositionally biased region" description="Basic and acidic residues" evidence="1">
    <location>
        <begin position="95"/>
        <end position="106"/>
    </location>
</feature>
<accession>A0ABD3FZT7</accession>
<dbReference type="PROSITE" id="PS50020">
    <property type="entry name" value="WW_DOMAIN_2"/>
    <property type="match status" value="1"/>
</dbReference>
<evidence type="ECO:0000259" key="2">
    <source>
        <dbReference type="PROSITE" id="PS50020"/>
    </source>
</evidence>
<feature type="compositionally biased region" description="Basic residues" evidence="1">
    <location>
        <begin position="107"/>
        <end position="116"/>
    </location>
</feature>
<evidence type="ECO:0000313" key="3">
    <source>
        <dbReference type="EMBL" id="KAL3671806.1"/>
    </source>
</evidence>
<dbReference type="InterPro" id="IPR036020">
    <property type="entry name" value="WW_dom_sf"/>
</dbReference>
<gene>
    <name evidence="3" type="ORF">V7S43_003714</name>
</gene>
<dbReference type="CDD" id="cd00201">
    <property type="entry name" value="WW"/>
    <property type="match status" value="1"/>
</dbReference>
<organism evidence="3 4">
    <name type="scientific">Phytophthora oleae</name>
    <dbReference type="NCBI Taxonomy" id="2107226"/>
    <lineage>
        <taxon>Eukaryota</taxon>
        <taxon>Sar</taxon>
        <taxon>Stramenopiles</taxon>
        <taxon>Oomycota</taxon>
        <taxon>Peronosporomycetes</taxon>
        <taxon>Peronosporales</taxon>
        <taxon>Peronosporaceae</taxon>
        <taxon>Phytophthora</taxon>
    </lineage>
</organism>
<feature type="region of interest" description="Disordered" evidence="1">
    <location>
        <begin position="95"/>
        <end position="127"/>
    </location>
</feature>
<feature type="domain" description="WW" evidence="2">
    <location>
        <begin position="156"/>
        <end position="190"/>
    </location>
</feature>
<proteinExistence type="predicted"/>
<dbReference type="AlphaFoldDB" id="A0ABD3FZT7"/>
<evidence type="ECO:0000256" key="1">
    <source>
        <dbReference type="SAM" id="MobiDB-lite"/>
    </source>
</evidence>
<dbReference type="InterPro" id="IPR001202">
    <property type="entry name" value="WW_dom"/>
</dbReference>
<name>A0ABD3FZT7_9STRA</name>
<reference evidence="3 4" key="1">
    <citation type="submission" date="2024-09" db="EMBL/GenBank/DDBJ databases">
        <title>Genome sequencing and assembly of Phytophthora oleae, isolate VK10A, causative agent of rot of olive drupes.</title>
        <authorList>
            <person name="Conti Taguali S."/>
            <person name="Riolo M."/>
            <person name="La Spada F."/>
            <person name="Cacciola S.O."/>
            <person name="Dionisio G."/>
        </authorList>
    </citation>
    <scope>NUCLEOTIDE SEQUENCE [LARGE SCALE GENOMIC DNA]</scope>
    <source>
        <strain evidence="3 4">VK10A</strain>
    </source>
</reference>
<evidence type="ECO:0000313" key="4">
    <source>
        <dbReference type="Proteomes" id="UP001632037"/>
    </source>
</evidence>
<comment type="caution">
    <text evidence="3">The sequence shown here is derived from an EMBL/GenBank/DDBJ whole genome shotgun (WGS) entry which is preliminary data.</text>
</comment>
<dbReference type="Gene3D" id="2.20.70.10">
    <property type="match status" value="1"/>
</dbReference>
<keyword evidence="4" id="KW-1185">Reference proteome</keyword>
<protein>
    <recommendedName>
        <fullName evidence="2">WW domain-containing protein</fullName>
    </recommendedName>
</protein>
<sequence length="289" mass="33329">MLQRHHSNSDDTLATFQVTETIILAEIDSDERCASFLRQRARETLPDGDDATQSQLHYKLRALDRKIQMNQEKLAQVRERIAALGGKPSCLVIGLDEKPERNDNSTKKTKQNKKQLSRANQQLKASGSEKTLPVVSAALMIQCAYRAFQARRQLADLLAKTYQRILNPGNDQYFYYNRITRQSQWEAPWLLHRRYCLLDVKPKATTNSSRTSDPTLHAAAKVIQTMFRQQALRVFAQDLEHGNLEKVYDVGFGAWYYYNSRTNRSFWESVHHVQLTAANSAIYHRQQPS</sequence>
<dbReference type="Proteomes" id="UP001632037">
    <property type="component" value="Unassembled WGS sequence"/>
</dbReference>
<dbReference type="EMBL" id="JBIMZQ010000005">
    <property type="protein sequence ID" value="KAL3671806.1"/>
    <property type="molecule type" value="Genomic_DNA"/>
</dbReference>
<dbReference type="SUPFAM" id="SSF51045">
    <property type="entry name" value="WW domain"/>
    <property type="match status" value="1"/>
</dbReference>
<feature type="compositionally biased region" description="Polar residues" evidence="1">
    <location>
        <begin position="118"/>
        <end position="127"/>
    </location>
</feature>
<dbReference type="PROSITE" id="PS50096">
    <property type="entry name" value="IQ"/>
    <property type="match status" value="1"/>
</dbReference>